<evidence type="ECO:0000256" key="4">
    <source>
        <dbReference type="RuleBase" id="RU003560"/>
    </source>
</evidence>
<comment type="caution">
    <text evidence="5">The sequence shown here is derived from an EMBL/GenBank/DDBJ whole genome shotgun (WGS) entry which is preliminary data.</text>
</comment>
<dbReference type="InterPro" id="IPR015424">
    <property type="entry name" value="PyrdxlP-dep_Trfase"/>
</dbReference>
<keyword evidence="5" id="KW-0808">Transferase</keyword>
<dbReference type="Pfam" id="PF00202">
    <property type="entry name" value="Aminotran_3"/>
    <property type="match status" value="1"/>
</dbReference>
<dbReference type="GO" id="GO:0042802">
    <property type="term" value="F:identical protein binding"/>
    <property type="evidence" value="ECO:0007669"/>
    <property type="project" value="TreeGrafter"/>
</dbReference>
<dbReference type="EMBL" id="JMCB01000003">
    <property type="protein sequence ID" value="KFE70669.1"/>
    <property type="molecule type" value="Genomic_DNA"/>
</dbReference>
<dbReference type="InterPro" id="IPR005814">
    <property type="entry name" value="Aminotrans_3"/>
</dbReference>
<dbReference type="RefSeq" id="WP_052419859.1">
    <property type="nucleotide sequence ID" value="NZ_JMCB01000003.1"/>
</dbReference>
<dbReference type="InterPro" id="IPR015421">
    <property type="entry name" value="PyrdxlP-dep_Trfase_major"/>
</dbReference>
<dbReference type="InterPro" id="IPR015422">
    <property type="entry name" value="PyrdxlP-dep_Trfase_small"/>
</dbReference>
<dbReference type="FunFam" id="3.40.640.10:FF:000004">
    <property type="entry name" value="Acetylornithine aminotransferase"/>
    <property type="match status" value="1"/>
</dbReference>
<dbReference type="Gene3D" id="3.40.640.10">
    <property type="entry name" value="Type I PLP-dependent aspartate aminotransferase-like (Major domain)"/>
    <property type="match status" value="1"/>
</dbReference>
<keyword evidence="3 4" id="KW-0663">Pyridoxal phosphate</keyword>
<dbReference type="PANTHER" id="PTHR11986">
    <property type="entry name" value="AMINOTRANSFERASE CLASS III"/>
    <property type="match status" value="1"/>
</dbReference>
<dbReference type="PANTHER" id="PTHR11986:SF121">
    <property type="entry name" value="BLR3010 PROTEIN"/>
    <property type="match status" value="1"/>
</dbReference>
<evidence type="ECO:0000256" key="1">
    <source>
        <dbReference type="ARBA" id="ARBA00001933"/>
    </source>
</evidence>
<name>A0A085WSK6_9BACT</name>
<reference evidence="5 6" key="1">
    <citation type="submission" date="2014-04" db="EMBL/GenBank/DDBJ databases">
        <title>Genome assembly of Hyalangium minutum DSM 14724.</title>
        <authorList>
            <person name="Sharma G."/>
            <person name="Subramanian S."/>
        </authorList>
    </citation>
    <scope>NUCLEOTIDE SEQUENCE [LARGE SCALE GENOMIC DNA]</scope>
    <source>
        <strain evidence="5 6">DSM 14724</strain>
    </source>
</reference>
<comment type="similarity">
    <text evidence="4">Belongs to the class-III pyridoxal-phosphate-dependent aminotransferase family.</text>
</comment>
<keyword evidence="2 5" id="KW-0032">Aminotransferase</keyword>
<dbReference type="SUPFAM" id="SSF53383">
    <property type="entry name" value="PLP-dependent transferases"/>
    <property type="match status" value="1"/>
</dbReference>
<proteinExistence type="inferred from homology"/>
<protein>
    <submittedName>
        <fullName evidence="5">Acetylornithine aminotransferase</fullName>
    </submittedName>
</protein>
<keyword evidence="6" id="KW-1185">Reference proteome</keyword>
<sequence length="435" mass="48024">MTTRVEDILRRGFEDFREFVNPLIALRAEVAGEPLRVVHAQEGRLEDAEGHLIEDFHGTQAFGHRNPTIAAAVREFLDTDSPSWFPSRVNPYAGSLARRLCERTGHYSNAFFASSGSEAVEAALKLARAVTRRPRVLSLDRAYHGCTMGSCGLMMPGTFRDPFEPHLPGVGPLPFGDIDALSKALAQKDVAAVVVEPIQLEGGVRPLSPTYIDALCELTQRHGTFLVADEVQTGLGRTGRFLASERWPRRPECVLLAKHLGGGLLPISAMLTRRDLFETAYGKNFETAEAHNCTFSGSAMVCVAAHAALDLLTDSLIERVRDVGASFRAGLTEALGSLPLFEEIRGEGLVAGIVLKPTEHPWLSFEHFGMEDLAHRPTVGLLLCHRLYKRGYFCFVCGHDWSVLRLQPRFTIAEEALATFTRVAREELEFLCNLD</sequence>
<comment type="cofactor">
    <cofactor evidence="1">
        <name>pyridoxal 5'-phosphate</name>
        <dbReference type="ChEBI" id="CHEBI:597326"/>
    </cofactor>
</comment>
<dbReference type="Proteomes" id="UP000028725">
    <property type="component" value="Unassembled WGS sequence"/>
</dbReference>
<dbReference type="STRING" id="394096.DB31_5711"/>
<gene>
    <name evidence="5" type="ORF">DB31_5711</name>
</gene>
<dbReference type="CDD" id="cd00610">
    <property type="entry name" value="OAT_like"/>
    <property type="match status" value="1"/>
</dbReference>
<evidence type="ECO:0000313" key="5">
    <source>
        <dbReference type="EMBL" id="KFE70669.1"/>
    </source>
</evidence>
<dbReference type="InterPro" id="IPR050103">
    <property type="entry name" value="Class-III_PLP-dep_AT"/>
</dbReference>
<dbReference type="OrthoDB" id="9801052at2"/>
<accession>A0A085WSK6</accession>
<dbReference type="Gene3D" id="3.90.1150.10">
    <property type="entry name" value="Aspartate Aminotransferase, domain 1"/>
    <property type="match status" value="1"/>
</dbReference>
<dbReference type="AlphaFoldDB" id="A0A085WSK6"/>
<evidence type="ECO:0000313" key="6">
    <source>
        <dbReference type="Proteomes" id="UP000028725"/>
    </source>
</evidence>
<dbReference type="GO" id="GO:0030170">
    <property type="term" value="F:pyridoxal phosphate binding"/>
    <property type="evidence" value="ECO:0007669"/>
    <property type="project" value="InterPro"/>
</dbReference>
<dbReference type="GO" id="GO:0008483">
    <property type="term" value="F:transaminase activity"/>
    <property type="evidence" value="ECO:0007669"/>
    <property type="project" value="UniProtKB-KW"/>
</dbReference>
<evidence type="ECO:0000256" key="3">
    <source>
        <dbReference type="ARBA" id="ARBA00022898"/>
    </source>
</evidence>
<evidence type="ECO:0000256" key="2">
    <source>
        <dbReference type="ARBA" id="ARBA00022576"/>
    </source>
</evidence>
<organism evidence="5 6">
    <name type="scientific">Hyalangium minutum</name>
    <dbReference type="NCBI Taxonomy" id="394096"/>
    <lineage>
        <taxon>Bacteria</taxon>
        <taxon>Pseudomonadati</taxon>
        <taxon>Myxococcota</taxon>
        <taxon>Myxococcia</taxon>
        <taxon>Myxococcales</taxon>
        <taxon>Cystobacterineae</taxon>
        <taxon>Archangiaceae</taxon>
        <taxon>Hyalangium</taxon>
    </lineage>
</organism>